<dbReference type="PROSITE" id="PS51186">
    <property type="entry name" value="GNAT"/>
    <property type="match status" value="1"/>
</dbReference>
<dbReference type="Gene3D" id="3.40.630.30">
    <property type="match status" value="1"/>
</dbReference>
<gene>
    <name evidence="2" type="ORF">N475_00820</name>
</gene>
<proteinExistence type="predicted"/>
<keyword evidence="3" id="KW-1185">Reference proteome</keyword>
<dbReference type="EMBL" id="AUYB01000092">
    <property type="protein sequence ID" value="KZN40950.1"/>
    <property type="molecule type" value="Genomic_DNA"/>
</dbReference>
<comment type="caution">
    <text evidence="2">The sequence shown here is derived from an EMBL/GenBank/DDBJ whole genome shotgun (WGS) entry which is preliminary data.</text>
</comment>
<evidence type="ECO:0000259" key="1">
    <source>
        <dbReference type="PROSITE" id="PS51186"/>
    </source>
</evidence>
<dbReference type="SUPFAM" id="SSF55729">
    <property type="entry name" value="Acyl-CoA N-acyltransferases (Nat)"/>
    <property type="match status" value="1"/>
</dbReference>
<name>A0A166XVI7_9GAMM</name>
<dbReference type="AlphaFoldDB" id="A0A166XVI7"/>
<dbReference type="PATRIC" id="fig|1365250.3.peg.1312"/>
<organism evidence="2 3">
    <name type="scientific">Pseudoalteromonas luteoviolacea DSM 6061</name>
    <dbReference type="NCBI Taxonomy" id="1365250"/>
    <lineage>
        <taxon>Bacteria</taxon>
        <taxon>Pseudomonadati</taxon>
        <taxon>Pseudomonadota</taxon>
        <taxon>Gammaproteobacteria</taxon>
        <taxon>Alteromonadales</taxon>
        <taxon>Pseudoalteromonadaceae</taxon>
        <taxon>Pseudoalteromonas</taxon>
    </lineage>
</organism>
<sequence>MNWQIEKGTLEELISIEEQIPEFTASKSKETVLSRIQGATFLLLVAKLDGKPIAYKLGYELSNEQFYSWLGAVVPAYRGSGIAQSLLDAQEQWCASRGYSCISVKSMNKFKSMLMMLIKNNYQIVECRPLSDGSDSKIRFLKRLN</sequence>
<dbReference type="Proteomes" id="UP000076643">
    <property type="component" value="Unassembled WGS sequence"/>
</dbReference>
<dbReference type="Pfam" id="PF00583">
    <property type="entry name" value="Acetyltransf_1"/>
    <property type="match status" value="1"/>
</dbReference>
<dbReference type="CDD" id="cd04301">
    <property type="entry name" value="NAT_SF"/>
    <property type="match status" value="1"/>
</dbReference>
<protein>
    <recommendedName>
        <fullName evidence="1">N-acetyltransferase domain-containing protein</fullName>
    </recommendedName>
</protein>
<dbReference type="InterPro" id="IPR000182">
    <property type="entry name" value="GNAT_dom"/>
</dbReference>
<reference evidence="2 3" key="1">
    <citation type="submission" date="2013-07" db="EMBL/GenBank/DDBJ databases">
        <title>Comparative Genomic and Metabolomic Analysis of Twelve Strains of Pseudoalteromonas luteoviolacea.</title>
        <authorList>
            <person name="Vynne N.G."/>
            <person name="Mansson M."/>
            <person name="Gram L."/>
        </authorList>
    </citation>
    <scope>NUCLEOTIDE SEQUENCE [LARGE SCALE GENOMIC DNA]</scope>
    <source>
        <strain evidence="2 3">DSM 6061</strain>
    </source>
</reference>
<accession>A0A166XVI7</accession>
<dbReference type="InterPro" id="IPR016181">
    <property type="entry name" value="Acyl_CoA_acyltransferase"/>
</dbReference>
<evidence type="ECO:0000313" key="2">
    <source>
        <dbReference type="EMBL" id="KZN40950.1"/>
    </source>
</evidence>
<dbReference type="GO" id="GO:0016747">
    <property type="term" value="F:acyltransferase activity, transferring groups other than amino-acyl groups"/>
    <property type="evidence" value="ECO:0007669"/>
    <property type="project" value="InterPro"/>
</dbReference>
<evidence type="ECO:0000313" key="3">
    <source>
        <dbReference type="Proteomes" id="UP000076643"/>
    </source>
</evidence>
<feature type="domain" description="N-acetyltransferase" evidence="1">
    <location>
        <begin position="3"/>
        <end position="145"/>
    </location>
</feature>